<reference evidence="2" key="1">
    <citation type="submission" date="2013-12" db="EMBL/GenBank/DDBJ databases">
        <title>The Genome Sequence of Aphanomyces invadans NJM9701.</title>
        <authorList>
            <consortium name="The Broad Institute Genomics Platform"/>
            <person name="Russ C."/>
            <person name="Tyler B."/>
            <person name="van West P."/>
            <person name="Dieguez-Uribeondo J."/>
            <person name="Young S.K."/>
            <person name="Zeng Q."/>
            <person name="Gargeya S."/>
            <person name="Fitzgerald M."/>
            <person name="Abouelleil A."/>
            <person name="Alvarado L."/>
            <person name="Chapman S.B."/>
            <person name="Gainer-Dewar J."/>
            <person name="Goldberg J."/>
            <person name="Griggs A."/>
            <person name="Gujja S."/>
            <person name="Hansen M."/>
            <person name="Howarth C."/>
            <person name="Imamovic A."/>
            <person name="Ireland A."/>
            <person name="Larimer J."/>
            <person name="McCowan C."/>
            <person name="Murphy C."/>
            <person name="Pearson M."/>
            <person name="Poon T.W."/>
            <person name="Priest M."/>
            <person name="Roberts A."/>
            <person name="Saif S."/>
            <person name="Shea T."/>
            <person name="Sykes S."/>
            <person name="Wortman J."/>
            <person name="Nusbaum C."/>
            <person name="Birren B."/>
        </authorList>
    </citation>
    <scope>NUCLEOTIDE SEQUENCE [LARGE SCALE GENOMIC DNA]</scope>
    <source>
        <strain evidence="2">NJM9701</strain>
    </source>
</reference>
<dbReference type="AlphaFoldDB" id="A0A024TMJ6"/>
<protein>
    <submittedName>
        <fullName evidence="2">Uncharacterized protein</fullName>
    </submittedName>
</protein>
<proteinExistence type="predicted"/>
<accession>A0A024TMJ6</accession>
<sequence length="214" mass="22920">MALKDGMLRAVLEAEDASTSNEDVVYKQYILEARRDRERAQAIARAEHLTRSVEGAFERSVAESTAQYERECAQLKQSMVDDILAELKLLRDNRDGVSLVRKGMARSARSSRANVSYTDGADGPASSSPNSATEQTPTAFTSSTAQIPLSSTKQKLVAKSLRSNSASIPGIVAPVPDAVAQDDAHEILGIVASFKQKLSRTSGDDSSGTLPCVC</sequence>
<gene>
    <name evidence="2" type="ORF">H310_11502</name>
</gene>
<organism evidence="2">
    <name type="scientific">Aphanomyces invadans</name>
    <dbReference type="NCBI Taxonomy" id="157072"/>
    <lineage>
        <taxon>Eukaryota</taxon>
        <taxon>Sar</taxon>
        <taxon>Stramenopiles</taxon>
        <taxon>Oomycota</taxon>
        <taxon>Saprolegniomycetes</taxon>
        <taxon>Saprolegniales</taxon>
        <taxon>Verrucalvaceae</taxon>
        <taxon>Aphanomyces</taxon>
    </lineage>
</organism>
<evidence type="ECO:0000313" key="2">
    <source>
        <dbReference type="EMBL" id="ETV94836.1"/>
    </source>
</evidence>
<dbReference type="OrthoDB" id="66168at2759"/>
<name>A0A024TMJ6_9STRA</name>
<evidence type="ECO:0000256" key="1">
    <source>
        <dbReference type="SAM" id="MobiDB-lite"/>
    </source>
</evidence>
<dbReference type="GeneID" id="20088552"/>
<dbReference type="RefSeq" id="XP_008876427.1">
    <property type="nucleotide sequence ID" value="XM_008878205.1"/>
</dbReference>
<feature type="compositionally biased region" description="Polar residues" evidence="1">
    <location>
        <begin position="125"/>
        <end position="146"/>
    </location>
</feature>
<dbReference type="VEuPathDB" id="FungiDB:H310_11502"/>
<feature type="region of interest" description="Disordered" evidence="1">
    <location>
        <begin position="110"/>
        <end position="146"/>
    </location>
</feature>
<dbReference type="EMBL" id="KI913983">
    <property type="protein sequence ID" value="ETV94836.1"/>
    <property type="molecule type" value="Genomic_DNA"/>
</dbReference>